<name>A0A9X4LFU1_9STAP</name>
<dbReference type="RefSeq" id="WP_002473957.1">
    <property type="nucleotide sequence ID" value="NZ_JAMBPX010000004.1"/>
</dbReference>
<evidence type="ECO:0000313" key="3">
    <source>
        <dbReference type="Proteomes" id="UP001152302"/>
    </source>
</evidence>
<keyword evidence="1" id="KW-0812">Transmembrane</keyword>
<comment type="caution">
    <text evidence="2">The sequence shown here is derived from an EMBL/GenBank/DDBJ whole genome shotgun (WGS) entry which is preliminary data.</text>
</comment>
<proteinExistence type="predicted"/>
<keyword evidence="1" id="KW-0472">Membrane</keyword>
<evidence type="ECO:0000313" key="2">
    <source>
        <dbReference type="EMBL" id="MDG0859313.1"/>
    </source>
</evidence>
<gene>
    <name evidence="2" type="ORF">M4L21_08265</name>
</gene>
<feature type="transmembrane region" description="Helical" evidence="1">
    <location>
        <begin position="32"/>
        <end position="55"/>
    </location>
</feature>
<protein>
    <submittedName>
        <fullName evidence="2">Uncharacterized protein</fullName>
    </submittedName>
</protein>
<dbReference type="Proteomes" id="UP001152302">
    <property type="component" value="Unassembled WGS sequence"/>
</dbReference>
<dbReference type="AlphaFoldDB" id="A0A9X4LFU1"/>
<reference evidence="2" key="1">
    <citation type="submission" date="2022-05" db="EMBL/GenBank/DDBJ databases">
        <title>Comparative genomics of Staphylococcus equorum isolates.</title>
        <authorList>
            <person name="Luelf R.H."/>
        </authorList>
    </citation>
    <scope>NUCLEOTIDE SEQUENCE</scope>
    <source>
        <strain evidence="2">TMW 2.2343</strain>
    </source>
</reference>
<sequence>MKDTQLTYILLIIASVLLIANGIFAFERTLSMILMSILFILVGIILLSATLNTMYQSSKHSKR</sequence>
<organism evidence="2 3">
    <name type="scientific">Staphylococcus equorum</name>
    <dbReference type="NCBI Taxonomy" id="246432"/>
    <lineage>
        <taxon>Bacteria</taxon>
        <taxon>Bacillati</taxon>
        <taxon>Bacillota</taxon>
        <taxon>Bacilli</taxon>
        <taxon>Bacillales</taxon>
        <taxon>Staphylococcaceae</taxon>
        <taxon>Staphylococcus</taxon>
    </lineage>
</organism>
<keyword evidence="1" id="KW-1133">Transmembrane helix</keyword>
<accession>A0A9X4LFU1</accession>
<evidence type="ECO:0000256" key="1">
    <source>
        <dbReference type="SAM" id="Phobius"/>
    </source>
</evidence>
<feature type="transmembrane region" description="Helical" evidence="1">
    <location>
        <begin position="7"/>
        <end position="26"/>
    </location>
</feature>
<dbReference type="EMBL" id="JAMBPX010000004">
    <property type="protein sequence ID" value="MDG0859313.1"/>
    <property type="molecule type" value="Genomic_DNA"/>
</dbReference>